<evidence type="ECO:0000313" key="5">
    <source>
        <dbReference type="Proteomes" id="UP000000845"/>
    </source>
</evidence>
<reference evidence="5" key="1">
    <citation type="submission" date="2009-09" db="EMBL/GenBank/DDBJ databases">
        <title>The complete chromosome of Sebaldella termitidis ATCC 33386.</title>
        <authorList>
            <consortium name="US DOE Joint Genome Institute (JGI-PGF)"/>
            <person name="Lucas S."/>
            <person name="Copeland A."/>
            <person name="Lapidus A."/>
            <person name="Glavina del Rio T."/>
            <person name="Dalin E."/>
            <person name="Tice H."/>
            <person name="Bruce D."/>
            <person name="Goodwin L."/>
            <person name="Pitluck S."/>
            <person name="Kyrpides N."/>
            <person name="Mavromatis K."/>
            <person name="Ivanova N."/>
            <person name="Mikhailova N."/>
            <person name="Sims D."/>
            <person name="Meincke L."/>
            <person name="Brettin T."/>
            <person name="Detter J.C."/>
            <person name="Han C."/>
            <person name="Larimer F."/>
            <person name="Land M."/>
            <person name="Hauser L."/>
            <person name="Markowitz V."/>
            <person name="Cheng J.F."/>
            <person name="Hugenholtz P."/>
            <person name="Woyke T."/>
            <person name="Wu D."/>
            <person name="Eisen J.A."/>
        </authorList>
    </citation>
    <scope>NUCLEOTIDE SEQUENCE [LARGE SCALE GENOMIC DNA]</scope>
    <source>
        <strain evidence="5">ATCC 33386 / NCTC 11300</strain>
    </source>
</reference>
<dbReference type="Proteomes" id="UP000000845">
    <property type="component" value="Chromosome"/>
</dbReference>
<evidence type="ECO:0000256" key="1">
    <source>
        <dbReference type="SAM" id="MobiDB-lite"/>
    </source>
</evidence>
<evidence type="ECO:0000313" key="4">
    <source>
        <dbReference type="EMBL" id="ACZ09719.1"/>
    </source>
</evidence>
<dbReference type="KEGG" id="str:Sterm_0811"/>
<protein>
    <submittedName>
        <fullName evidence="4">Pentapeptide repeat containing protein</fullName>
    </submittedName>
</protein>
<dbReference type="Pfam" id="PF24703">
    <property type="entry name" value="DUF7666"/>
    <property type="match status" value="1"/>
</dbReference>
<sequence>MKKAYKVFEPDWICRDYDYKRNGNVIGEIYEMDGEIEICERGFHYCPKLVNCFNYYGFNSNNKVAEIEILGDIKNDGDDKEVTNKFKIIRELSWHEVLELVNVGSGNTGNRNSGDWNSGDWNSGDGNSGDWNSGDWNSGNWNSGNRNSGNRNSGDWNSGNWNSGYLNTITPDTILVFNKECSRETWNKAIKPDFMYFDVLNKFIYTCDMTDEEKENNPDYEALGGCLRKMTYKEAWKYSWNNANKENRKLILKLPNFDNEIFKEITGIDVCKELEIDK</sequence>
<evidence type="ECO:0000259" key="2">
    <source>
        <dbReference type="Pfam" id="PF24703"/>
    </source>
</evidence>
<proteinExistence type="predicted"/>
<keyword evidence="5" id="KW-1185">Reference proteome</keyword>
<dbReference type="EMBL" id="CP001739">
    <property type="protein sequence ID" value="ACZ07683.1"/>
    <property type="molecule type" value="Genomic_DNA"/>
</dbReference>
<dbReference type="EMBL" id="CP001739">
    <property type="protein sequence ID" value="ACZ09719.1"/>
    <property type="molecule type" value="Genomic_DNA"/>
</dbReference>
<organism evidence="4 5">
    <name type="scientific">Sebaldella termitidis (strain ATCC 33386 / NCTC 11300)</name>
    <dbReference type="NCBI Taxonomy" id="526218"/>
    <lineage>
        <taxon>Bacteria</taxon>
        <taxon>Fusobacteriati</taxon>
        <taxon>Fusobacteriota</taxon>
        <taxon>Fusobacteriia</taxon>
        <taxon>Fusobacteriales</taxon>
        <taxon>Leptotrichiaceae</taxon>
        <taxon>Sebaldella</taxon>
    </lineage>
</organism>
<evidence type="ECO:0000313" key="3">
    <source>
        <dbReference type="EMBL" id="ACZ07683.1"/>
    </source>
</evidence>
<reference evidence="4 5" key="2">
    <citation type="journal article" date="2010" name="Stand. Genomic Sci.">
        <title>Complete genome sequence of Sebaldella termitidis type strain (NCTC 11300).</title>
        <authorList>
            <person name="Harmon-Smith M."/>
            <person name="Celia L."/>
            <person name="Chertkov O."/>
            <person name="Lapidus A."/>
            <person name="Copeland A."/>
            <person name="Glavina Del Rio T."/>
            <person name="Nolan M."/>
            <person name="Lucas S."/>
            <person name="Tice H."/>
            <person name="Cheng J.F."/>
            <person name="Han C."/>
            <person name="Detter J.C."/>
            <person name="Bruce D."/>
            <person name="Goodwin L."/>
            <person name="Pitluck S."/>
            <person name="Pati A."/>
            <person name="Liolios K."/>
            <person name="Ivanova N."/>
            <person name="Mavromatis K."/>
            <person name="Mikhailova N."/>
            <person name="Chen A."/>
            <person name="Palaniappan K."/>
            <person name="Land M."/>
            <person name="Hauser L."/>
            <person name="Chang Y.J."/>
            <person name="Jeffries C.D."/>
            <person name="Brettin T."/>
            <person name="Goker M."/>
            <person name="Beck B."/>
            <person name="Bristow J."/>
            <person name="Eisen J.A."/>
            <person name="Markowitz V."/>
            <person name="Hugenholtz P."/>
            <person name="Kyrpides N.C."/>
            <person name="Klenk H.P."/>
            <person name="Chen F."/>
        </authorList>
    </citation>
    <scope>NUCLEOTIDE SEQUENCE [LARGE SCALE GENOMIC DNA]</scope>
    <source>
        <strain evidence="4">ATCC 33386</strain>
        <strain evidence="5">ATCC 33386 / NCTC 11300</strain>
    </source>
</reference>
<feature type="domain" description="DUF7666" evidence="2">
    <location>
        <begin position="3"/>
        <end position="99"/>
    </location>
</feature>
<feature type="compositionally biased region" description="Low complexity" evidence="1">
    <location>
        <begin position="112"/>
        <end position="154"/>
    </location>
</feature>
<dbReference type="Pfam" id="PF01469">
    <property type="entry name" value="Pentapeptide_2"/>
    <property type="match status" value="1"/>
</dbReference>
<dbReference type="InterPro" id="IPR056083">
    <property type="entry name" value="DUF7666"/>
</dbReference>
<dbReference type="AlphaFoldDB" id="D1ANB5"/>
<dbReference type="HOGENOM" id="CLU_052311_0_0_0"/>
<dbReference type="KEGG" id="str:Sterm_2875"/>
<name>D1ANB5_SEBTE</name>
<dbReference type="STRING" id="526218.Sterm_0811"/>
<dbReference type="eggNOG" id="COG5263">
    <property type="taxonomic scope" value="Bacteria"/>
</dbReference>
<dbReference type="InterPro" id="IPR002989">
    <property type="entry name" value="Mycobac_pentapep"/>
</dbReference>
<dbReference type="RefSeq" id="WP_012860279.1">
    <property type="nucleotide sequence ID" value="NC_013517.1"/>
</dbReference>
<feature type="region of interest" description="Disordered" evidence="1">
    <location>
        <begin position="109"/>
        <end position="154"/>
    </location>
</feature>
<accession>D1ANB5</accession>
<gene>
    <name evidence="3" type="ordered locus">Sterm_0811</name>
    <name evidence="4" type="ordered locus">Sterm_2875</name>
</gene>